<feature type="compositionally biased region" description="Polar residues" evidence="1">
    <location>
        <begin position="476"/>
        <end position="487"/>
    </location>
</feature>
<evidence type="ECO:0000256" key="1">
    <source>
        <dbReference type="SAM" id="MobiDB-lite"/>
    </source>
</evidence>
<evidence type="ECO:0000313" key="2">
    <source>
        <dbReference type="EMBL" id="RCA12058.1"/>
    </source>
</evidence>
<dbReference type="RefSeq" id="WP_258547441.1">
    <property type="nucleotide sequence ID" value="NZ_LEPB01000001.1"/>
</dbReference>
<comment type="caution">
    <text evidence="2">The sequence shown here is derived from an EMBL/GenBank/DDBJ whole genome shotgun (WGS) entry which is preliminary data.</text>
</comment>
<dbReference type="EMBL" id="LEPB01000001">
    <property type="protein sequence ID" value="RCA12058.1"/>
    <property type="molecule type" value="Genomic_DNA"/>
</dbReference>
<reference evidence="2 3" key="1">
    <citation type="submission" date="2015-06" db="EMBL/GenBank/DDBJ databases">
        <title>The Genome Sequence of Enterococcus durans 4EA1.</title>
        <authorList>
            <consortium name="The Broad Institute Genomics Platform"/>
            <consortium name="The Broad Institute Genome Sequencing Center for Infectious Disease"/>
            <person name="Earl A.M."/>
            <person name="Van Tyne D."/>
            <person name="Lebreton F."/>
            <person name="Saavedra J.T."/>
            <person name="Gilmore M.S."/>
            <person name="Manson Mcguire A."/>
            <person name="Clock S."/>
            <person name="Crupain M."/>
            <person name="Rangan U."/>
            <person name="Young S."/>
            <person name="Abouelleil A."/>
            <person name="Cao P."/>
            <person name="Chapman S.B."/>
            <person name="Griggs A."/>
            <person name="Priest M."/>
            <person name="Shea T."/>
            <person name="Wortman J."/>
            <person name="Nusbaum C."/>
            <person name="Birren B."/>
        </authorList>
    </citation>
    <scope>NUCLEOTIDE SEQUENCE [LARGE SCALE GENOMIC DNA]</scope>
    <source>
        <strain evidence="2 3">4EA1</strain>
    </source>
</reference>
<dbReference type="Proteomes" id="UP000252797">
    <property type="component" value="Unassembled WGS sequence"/>
</dbReference>
<organism evidence="2 3">
    <name type="scientific">Enterococcus durans</name>
    <dbReference type="NCBI Taxonomy" id="53345"/>
    <lineage>
        <taxon>Bacteria</taxon>
        <taxon>Bacillati</taxon>
        <taxon>Bacillota</taxon>
        <taxon>Bacilli</taxon>
        <taxon>Lactobacillales</taxon>
        <taxon>Enterococcaceae</taxon>
        <taxon>Enterococcus</taxon>
    </lineage>
</organism>
<sequence>MPNKQVDKKKIILEQSVKAWNAMCKTYGPPDTLTFLAKFNYSLEGLAFIINNLDLPSSLDRAKIVKELFKLDKTHVFNDFKTNQELLNTINAWNAMLNIHGPNETLAFLSLRNYSAKTIQFLIANLELPSSINPVIAAENIIENKNRGMATDLIGNQNLLTTIKYLDKMLGVHGPKETLDFLASCNYSKGSIKFLTANIHLPKSLNRAVEAEKIIKKIPIKTNTDFLSNQNLLYTVTYLNKMLDVYGPNETLTFLATCNYNQQSIKFLTANLRLPKSIDKLIEAEKLIKNTKEGYSSDFTTNAKLIGIMNKWLMRSKNQGLNETLVSLSKTSYRAKSIKLIVANLPFPETMDRATEAKRIIESTNKNVISKFKKDLPDLAEKKLDLHTLTNLIYSFDLPENDVKVLKKEAIVKTQEAIGRDVQADLNKKTLNDKMEQLQISVPNYIKQIQQEPNDIETYLDTMYLRQVKEKANIRTLPSNSPSAVTSKNKDTSHHR</sequence>
<name>A0A367CHX9_9ENTE</name>
<evidence type="ECO:0000313" key="3">
    <source>
        <dbReference type="Proteomes" id="UP000252797"/>
    </source>
</evidence>
<protein>
    <submittedName>
        <fullName evidence="2">Uncharacterized protein</fullName>
    </submittedName>
</protein>
<accession>A0A367CHX9</accession>
<proteinExistence type="predicted"/>
<dbReference type="AlphaFoldDB" id="A0A367CHX9"/>
<feature type="region of interest" description="Disordered" evidence="1">
    <location>
        <begin position="473"/>
        <end position="496"/>
    </location>
</feature>
<gene>
    <name evidence="2" type="ORF">EA71_00262</name>
</gene>